<dbReference type="Gene3D" id="2.40.128.130">
    <property type="entry name" value="Autotransporter beta-domain"/>
    <property type="match status" value="1"/>
</dbReference>
<evidence type="ECO:0000313" key="3">
    <source>
        <dbReference type="EMBL" id="MBT2187817.1"/>
    </source>
</evidence>
<dbReference type="Proteomes" id="UP001138757">
    <property type="component" value="Unassembled WGS sequence"/>
</dbReference>
<dbReference type="PROSITE" id="PS51208">
    <property type="entry name" value="AUTOTRANSPORTER"/>
    <property type="match status" value="1"/>
</dbReference>
<dbReference type="InterPro" id="IPR005546">
    <property type="entry name" value="Autotransporte_beta"/>
</dbReference>
<feature type="chain" id="PRO_5040945368" evidence="1">
    <location>
        <begin position="21"/>
        <end position="1067"/>
    </location>
</feature>
<evidence type="ECO:0000259" key="2">
    <source>
        <dbReference type="PROSITE" id="PS51208"/>
    </source>
</evidence>
<dbReference type="EMBL" id="JAHGAW010000008">
    <property type="protein sequence ID" value="MBT2187817.1"/>
    <property type="molecule type" value="Genomic_DNA"/>
</dbReference>
<protein>
    <submittedName>
        <fullName evidence="3">Autotransporter domain-containing protein</fullName>
    </submittedName>
</protein>
<name>A0A9X1DCW4_9SPHN</name>
<reference evidence="3" key="1">
    <citation type="submission" date="2021-05" db="EMBL/GenBank/DDBJ databases">
        <title>Genome of Sphingobium sp. strain.</title>
        <authorList>
            <person name="Fan R."/>
        </authorList>
    </citation>
    <scope>NUCLEOTIDE SEQUENCE</scope>
    <source>
        <strain evidence="3">H33</strain>
    </source>
</reference>
<dbReference type="InterPro" id="IPR036709">
    <property type="entry name" value="Autotransporte_beta_dom_sf"/>
</dbReference>
<dbReference type="AlphaFoldDB" id="A0A9X1DCW4"/>
<proteinExistence type="predicted"/>
<feature type="domain" description="Autotransporter" evidence="2">
    <location>
        <begin position="785"/>
        <end position="1067"/>
    </location>
</feature>
<accession>A0A9X1DCW4</accession>
<dbReference type="RefSeq" id="WP_214624077.1">
    <property type="nucleotide sequence ID" value="NZ_JAHGAW010000008.1"/>
</dbReference>
<dbReference type="Pfam" id="PF03797">
    <property type="entry name" value="Autotransporter"/>
    <property type="match status" value="1"/>
</dbReference>
<sequence length="1067" mass="106172">MRHFLLASTCCIALATAGHAETTITTTVTTSARTSTANSGTADDIHITSTGVIQLTGTGPGVLIDSANKVNNEGSIAISNADGATGIVALAGASSGISNAGKITVDETYTATDTDNDGDLDGPFAVGTGRTGIATSGAFTGNITQTTAGSISVEGNDSYGIRLGGPLTGNFSHDGTTTVLGDRAIGVQAGSVSGNVRLAGTVSAQGVDAIGARFGGDIGGTLTIQGAISATGYRYTTVPASTATLDADDLLQGGSAVIVQGNVAGGIILAKPPTTSTTDTDVDKDGILDANETTAAVTSYGAAPAMVIGSASQNITIGAVPATGTGYGLIVDGGISGIGLYTGVAATGLQVGGLGGTVNIAGGIGVTGTISATSTTVSATGIRIGAGATTPLLQNTGTISGTGSNAAGSLAAAIIIDQGGSLPNIKNGGTIKAVTTGVDGSATAILDKSNTLTLIENSGTISATGATAGTGRNIAIDLSGNTADGTIKQTVVTTTTAPSITGDIRFGSGNNLLDLADGTVTGNTYFQGGADKLNLSGDTIYTGNVFFGTGGATMALAGTSQFSGISDFGGAAGTLNVASGSIYTGSFANAGNLAVTLAGGKLDVNAASTISSLTVNNKGILGVTLGVAGTGVPILTVTGTASFDTGSVLAIKVKDINTAVGTHVALTAGTLTGASNVTANTTLVPFLYTATLSTSGNNLNVTLGRKSTSDLGLNRSEAAAFDPVYAALSKDANVAGAFLSISDGDTFRSTLRQMLPDHAGGTFQAVVQGVRTFSRMLDDPTGPFKDEGKWGYWINQIAWGGEKGRGDTAAYETSGWGIGAGGEIKTGLGNFGASLAYYWGRNRGTEAANEVVASTYELAGYWRLKKGGLRATARGSVGIVDLDGTRNFSGMNGTTAVALTASGDRTARLYSASGTLSYDFGDGSGIALRPVVNVDYFRLHEKGYAETGGGDAFNLIVGSRTSEQFAVTGSGVIGLNFGGEDQWAGWSRLELEAGRREIVGGKLGNTVAQFNGGTQFTLLPEDQSSGWVGHLRGVAGNSGFQVGGELGAEQYQSDWALSIRASLRIGL</sequence>
<keyword evidence="4" id="KW-1185">Reference proteome</keyword>
<organism evidence="3 4">
    <name type="scientific">Sphingobium nicotianae</name>
    <dbReference type="NCBI Taxonomy" id="2782607"/>
    <lineage>
        <taxon>Bacteria</taxon>
        <taxon>Pseudomonadati</taxon>
        <taxon>Pseudomonadota</taxon>
        <taxon>Alphaproteobacteria</taxon>
        <taxon>Sphingomonadales</taxon>
        <taxon>Sphingomonadaceae</taxon>
        <taxon>Sphingobium</taxon>
    </lineage>
</organism>
<evidence type="ECO:0000256" key="1">
    <source>
        <dbReference type="SAM" id="SignalP"/>
    </source>
</evidence>
<evidence type="ECO:0000313" key="4">
    <source>
        <dbReference type="Proteomes" id="UP001138757"/>
    </source>
</evidence>
<keyword evidence="1" id="KW-0732">Signal</keyword>
<dbReference type="SUPFAM" id="SSF103515">
    <property type="entry name" value="Autotransporter"/>
    <property type="match status" value="1"/>
</dbReference>
<feature type="signal peptide" evidence="1">
    <location>
        <begin position="1"/>
        <end position="20"/>
    </location>
</feature>
<gene>
    <name evidence="3" type="ORF">KK488_12755</name>
</gene>
<dbReference type="SMART" id="SM00869">
    <property type="entry name" value="Autotransporter"/>
    <property type="match status" value="1"/>
</dbReference>
<comment type="caution">
    <text evidence="3">The sequence shown here is derived from an EMBL/GenBank/DDBJ whole genome shotgun (WGS) entry which is preliminary data.</text>
</comment>